<dbReference type="PaxDb" id="3880-AES79808"/>
<evidence type="ECO:0000313" key="3">
    <source>
        <dbReference type="EMBL" id="KEH23267.1"/>
    </source>
</evidence>
<reference evidence="7" key="4">
    <citation type="journal article" date="2018" name="Nat. Plants">
        <title>Whole-genome landscape of Medicago truncatula symbiotic genes.</title>
        <authorList>
            <person name="Pecrix Y."/>
            <person name="Staton S.E."/>
            <person name="Sallet E."/>
            <person name="Lelandais-Briere C."/>
            <person name="Moreau S."/>
            <person name="Carrere S."/>
            <person name="Blein T."/>
            <person name="Jardinaud M.F."/>
            <person name="Latrasse D."/>
            <person name="Zouine M."/>
            <person name="Zahm M."/>
            <person name="Kreplak J."/>
            <person name="Mayjonade B."/>
            <person name="Satge C."/>
            <person name="Perez M."/>
            <person name="Cauet S."/>
            <person name="Marande W."/>
            <person name="Chantry-Darmon C."/>
            <person name="Lopez-Roques C."/>
            <person name="Bouchez O."/>
            <person name="Berard A."/>
            <person name="Debelle F."/>
            <person name="Munos S."/>
            <person name="Bendahmane A."/>
            <person name="Berges H."/>
            <person name="Niebel A."/>
            <person name="Buitink J."/>
            <person name="Frugier F."/>
            <person name="Benhamed M."/>
            <person name="Crespi M."/>
            <person name="Gouzy J."/>
            <person name="Gamas P."/>
        </authorList>
    </citation>
    <scope>NUCLEOTIDE SEQUENCE [LARGE SCALE GENOMIC DNA]</scope>
    <source>
        <strain evidence="7">cv. Jemalong A17</strain>
    </source>
</reference>
<dbReference type="AlphaFoldDB" id="G7KX48"/>
<keyword evidence="1" id="KW-0472">Membrane</keyword>
<dbReference type="EMBL" id="PSQE01000007">
    <property type="protein sequence ID" value="RHN46657.1"/>
    <property type="molecule type" value="Genomic_DNA"/>
</dbReference>
<gene>
    <name evidence="5" type="primary">25498831</name>
    <name evidence="3" type="ordered locus">MTR_7g072635</name>
    <name evidence="2" type="ordered locus">MTR_7g072870</name>
    <name evidence="4" type="ORF">MtrunA17_Chr7g0244591</name>
</gene>
<name>G7KX48_MEDTR</name>
<evidence type="ECO:0000313" key="5">
    <source>
        <dbReference type="EnsemblPlants" id="AES79808"/>
    </source>
</evidence>
<reference evidence="2 6" key="1">
    <citation type="journal article" date="2011" name="Nature">
        <title>The Medicago genome provides insight into the evolution of rhizobial symbioses.</title>
        <authorList>
            <person name="Young N.D."/>
            <person name="Debelle F."/>
            <person name="Oldroyd G.E."/>
            <person name="Geurts R."/>
            <person name="Cannon S.B."/>
            <person name="Udvardi M.K."/>
            <person name="Benedito V.A."/>
            <person name="Mayer K.F."/>
            <person name="Gouzy J."/>
            <person name="Schoof H."/>
            <person name="Van de Peer Y."/>
            <person name="Proost S."/>
            <person name="Cook D.R."/>
            <person name="Meyers B.C."/>
            <person name="Spannagl M."/>
            <person name="Cheung F."/>
            <person name="De Mita S."/>
            <person name="Krishnakumar V."/>
            <person name="Gundlach H."/>
            <person name="Zhou S."/>
            <person name="Mudge J."/>
            <person name="Bharti A.K."/>
            <person name="Murray J.D."/>
            <person name="Naoumkina M.A."/>
            <person name="Rosen B."/>
            <person name="Silverstein K.A."/>
            <person name="Tang H."/>
            <person name="Rombauts S."/>
            <person name="Zhao P.X."/>
            <person name="Zhou P."/>
            <person name="Barbe V."/>
            <person name="Bardou P."/>
            <person name="Bechner M."/>
            <person name="Bellec A."/>
            <person name="Berger A."/>
            <person name="Berges H."/>
            <person name="Bidwell S."/>
            <person name="Bisseling T."/>
            <person name="Choisne N."/>
            <person name="Couloux A."/>
            <person name="Denny R."/>
            <person name="Deshpande S."/>
            <person name="Dai X."/>
            <person name="Doyle J.J."/>
            <person name="Dudez A.M."/>
            <person name="Farmer A.D."/>
            <person name="Fouteau S."/>
            <person name="Franken C."/>
            <person name="Gibelin C."/>
            <person name="Gish J."/>
            <person name="Goldstein S."/>
            <person name="Gonzalez A.J."/>
            <person name="Green P.J."/>
            <person name="Hallab A."/>
            <person name="Hartog M."/>
            <person name="Hua A."/>
            <person name="Humphray S.J."/>
            <person name="Jeong D.H."/>
            <person name="Jing Y."/>
            <person name="Jocker A."/>
            <person name="Kenton S.M."/>
            <person name="Kim D.J."/>
            <person name="Klee K."/>
            <person name="Lai H."/>
            <person name="Lang C."/>
            <person name="Lin S."/>
            <person name="Macmil S.L."/>
            <person name="Magdelenat G."/>
            <person name="Matthews L."/>
            <person name="McCorrison J."/>
            <person name="Monaghan E.L."/>
            <person name="Mun J.H."/>
            <person name="Najar F.Z."/>
            <person name="Nicholson C."/>
            <person name="Noirot C."/>
            <person name="O'Bleness M."/>
            <person name="Paule C.R."/>
            <person name="Poulain J."/>
            <person name="Prion F."/>
            <person name="Qin B."/>
            <person name="Qu C."/>
            <person name="Retzel E.F."/>
            <person name="Riddle C."/>
            <person name="Sallet E."/>
            <person name="Samain S."/>
            <person name="Samson N."/>
            <person name="Sanders I."/>
            <person name="Saurat O."/>
            <person name="Scarpelli C."/>
            <person name="Schiex T."/>
            <person name="Segurens B."/>
            <person name="Severin A.J."/>
            <person name="Sherrier D.J."/>
            <person name="Shi R."/>
            <person name="Sims S."/>
            <person name="Singer S.R."/>
            <person name="Sinharoy S."/>
            <person name="Sterck L."/>
            <person name="Viollet A."/>
            <person name="Wang B.B."/>
            <person name="Wang K."/>
            <person name="Wang M."/>
            <person name="Wang X."/>
            <person name="Warfsmann J."/>
            <person name="Weissenbach J."/>
            <person name="White D.D."/>
            <person name="White J.D."/>
            <person name="Wiley G.B."/>
            <person name="Wincker P."/>
            <person name="Xing Y."/>
            <person name="Yang L."/>
            <person name="Yao Z."/>
            <person name="Ying F."/>
            <person name="Zhai J."/>
            <person name="Zhou L."/>
            <person name="Zuber A."/>
            <person name="Denarie J."/>
            <person name="Dixon R.A."/>
            <person name="May G.D."/>
            <person name="Schwartz D.C."/>
            <person name="Rogers J."/>
            <person name="Quetier F."/>
            <person name="Town C.D."/>
            <person name="Roe B.A."/>
        </authorList>
    </citation>
    <scope>NUCLEOTIDE SEQUENCE [LARGE SCALE GENOMIC DNA]</scope>
    <source>
        <strain evidence="2">A17</strain>
        <strain evidence="5 6">cv. Jemalong A17</strain>
    </source>
</reference>
<evidence type="ECO:0000313" key="6">
    <source>
        <dbReference type="Proteomes" id="UP000002051"/>
    </source>
</evidence>
<dbReference type="EMBL" id="CM001223">
    <property type="protein sequence ID" value="KEH23267.1"/>
    <property type="molecule type" value="Genomic_DNA"/>
</dbReference>
<dbReference type="KEGG" id="mtr:11435830"/>
<dbReference type="PANTHER" id="PTHR34945:SF4">
    <property type="entry name" value="2-OXOGLUTARATE (2OG) AND FE(II)-DEPENDENT OXYGENASE SUPERFAMILY PROTEIN"/>
    <property type="match status" value="1"/>
</dbReference>
<dbReference type="EMBL" id="CM001223">
    <property type="protein sequence ID" value="AES79808.1"/>
    <property type="molecule type" value="Genomic_DNA"/>
</dbReference>
<protein>
    <submittedName>
        <fullName evidence="2">Downstream target of AGL15-4 protein, putative</fullName>
    </submittedName>
</protein>
<dbReference type="PANTHER" id="PTHR34945">
    <property type="entry name" value="2-OXOGLUTARATE (2OG) AND FE(II)-DEPENDENT OXYGENASE SUPERFAMILY PROTEIN"/>
    <property type="match status" value="1"/>
</dbReference>
<keyword evidence="1" id="KW-1133">Transmembrane helix</keyword>
<evidence type="ECO:0000313" key="4">
    <source>
        <dbReference type="EMBL" id="RHN46657.1"/>
    </source>
</evidence>
<evidence type="ECO:0000313" key="2">
    <source>
        <dbReference type="EMBL" id="AES79808.1"/>
    </source>
</evidence>
<reference evidence="4" key="5">
    <citation type="journal article" date="2018" name="Nat. Plants">
        <title>Whole-genome landscape of Medicago truncatula symbiotic genes.</title>
        <authorList>
            <person name="Pecrix Y."/>
            <person name="Gamas P."/>
            <person name="Carrere S."/>
        </authorList>
    </citation>
    <scope>NUCLEOTIDE SEQUENCE</scope>
    <source>
        <tissue evidence="4">Leaves</tissue>
    </source>
</reference>
<organism evidence="2 6">
    <name type="scientific">Medicago truncatula</name>
    <name type="common">Barrel medic</name>
    <name type="synonym">Medicago tribuloides</name>
    <dbReference type="NCBI Taxonomy" id="3880"/>
    <lineage>
        <taxon>Eukaryota</taxon>
        <taxon>Viridiplantae</taxon>
        <taxon>Streptophyta</taxon>
        <taxon>Embryophyta</taxon>
        <taxon>Tracheophyta</taxon>
        <taxon>Spermatophyta</taxon>
        <taxon>Magnoliopsida</taxon>
        <taxon>eudicotyledons</taxon>
        <taxon>Gunneridae</taxon>
        <taxon>Pentapetalae</taxon>
        <taxon>rosids</taxon>
        <taxon>fabids</taxon>
        <taxon>Fabales</taxon>
        <taxon>Fabaceae</taxon>
        <taxon>Papilionoideae</taxon>
        <taxon>50 kb inversion clade</taxon>
        <taxon>NPAAA clade</taxon>
        <taxon>Hologalegina</taxon>
        <taxon>IRL clade</taxon>
        <taxon>Trifolieae</taxon>
        <taxon>Medicago</taxon>
    </lineage>
</organism>
<proteinExistence type="predicted"/>
<evidence type="ECO:0000313" key="7">
    <source>
        <dbReference type="Proteomes" id="UP000265566"/>
    </source>
</evidence>
<reference evidence="2 6" key="2">
    <citation type="journal article" date="2014" name="BMC Genomics">
        <title>An improved genome release (version Mt4.0) for the model legume Medicago truncatula.</title>
        <authorList>
            <person name="Tang H."/>
            <person name="Krishnakumar V."/>
            <person name="Bidwell S."/>
            <person name="Rosen B."/>
            <person name="Chan A."/>
            <person name="Zhou S."/>
            <person name="Gentzbittel L."/>
            <person name="Childs K.L."/>
            <person name="Yandell M."/>
            <person name="Gundlach H."/>
            <person name="Mayer K.F."/>
            <person name="Schwartz D.C."/>
            <person name="Town C.D."/>
        </authorList>
    </citation>
    <scope>GENOME REANNOTATION</scope>
    <source>
        <strain evidence="3">A17</strain>
        <strain evidence="5 6">cv. Jemalong A17</strain>
    </source>
</reference>
<dbReference type="InterPro" id="IPR027443">
    <property type="entry name" value="IPNS-like_sf"/>
</dbReference>
<accession>G7KX48</accession>
<dbReference type="Gene3D" id="2.60.120.330">
    <property type="entry name" value="B-lactam Antibiotic, Isopenicillin N Synthase, Chain"/>
    <property type="match status" value="1"/>
</dbReference>
<keyword evidence="1" id="KW-0812">Transmembrane</keyword>
<dbReference type="EnsemblPlants" id="KEH23267">
    <property type="protein sequence ID" value="KEH23267"/>
    <property type="gene ID" value="MTR_7g072635"/>
</dbReference>
<dbReference type="HOGENOM" id="CLU_050305_0_0_1"/>
<dbReference type="eggNOG" id="ENOG502RRSW">
    <property type="taxonomic scope" value="Eukaryota"/>
</dbReference>
<dbReference type="SUPFAM" id="SSF51197">
    <property type="entry name" value="Clavaminate synthase-like"/>
    <property type="match status" value="1"/>
</dbReference>
<dbReference type="STRING" id="3880.G7KX48"/>
<dbReference type="Proteomes" id="UP000002051">
    <property type="component" value="Unassembled WGS sequence"/>
</dbReference>
<dbReference type="Gramene" id="rna41176">
    <property type="protein sequence ID" value="RHN46657.1"/>
    <property type="gene ID" value="gene41176"/>
</dbReference>
<dbReference type="OMA" id="RIYRYNH"/>
<feature type="transmembrane region" description="Helical" evidence="1">
    <location>
        <begin position="313"/>
        <end position="330"/>
    </location>
</feature>
<sequence>MPMIRCKSVSEILAPLPSPIPTGRGSRSAANDVFIQFLEEKLQLPELTLPESHIPPSPAEIDLRFLPHASAGMLLRSVKEFGAFRIRSHGISGNELETIAEESEGVFKDAKKVYVERNGRCGGMIPCVRSSNGAMEFTAHNQKHRKFWVHMGNVASRLDNIVEQVTLALQQDTSQDFKERIQETESVICLCRYPHDNTPKRNERVSGLTKGILSEHALRFYLPMEHCIFYVQTERGPLSFDAGPEHIVVTVGKQLEDWSNNVFKYVPGEMIFMPSFQSSNDASFSIELTCLVSPNQNHILNNYDKIISLNDQILIVLCLVFLYKFLYFIFS</sequence>
<evidence type="ECO:0000256" key="1">
    <source>
        <dbReference type="SAM" id="Phobius"/>
    </source>
</evidence>
<reference evidence="5" key="3">
    <citation type="submission" date="2015-04" db="UniProtKB">
        <authorList>
            <consortium name="EnsemblPlants"/>
        </authorList>
    </citation>
    <scope>IDENTIFICATION</scope>
    <source>
        <strain evidence="5">cv. Jemalong A17</strain>
    </source>
</reference>
<dbReference type="OrthoDB" id="1523082at2759"/>
<dbReference type="Proteomes" id="UP000265566">
    <property type="component" value="Chromosome 7"/>
</dbReference>
<keyword evidence="6" id="KW-1185">Reference proteome</keyword>
<dbReference type="EnsemblPlants" id="AES79808">
    <property type="protein sequence ID" value="AES79808"/>
    <property type="gene ID" value="MTR_7g072870"/>
</dbReference>